<dbReference type="PANTHER" id="PTHR31375">
    <property type="match status" value="1"/>
</dbReference>
<evidence type="ECO:0000313" key="12">
    <source>
        <dbReference type="Proteomes" id="UP000030748"/>
    </source>
</evidence>
<feature type="chain" id="PRO_5001507476" description="Polygalacturonase" evidence="10">
    <location>
        <begin position="22"/>
        <end position="394"/>
    </location>
</feature>
<keyword evidence="6 9" id="KW-0326">Glycosidase</keyword>
<dbReference type="GO" id="GO:0005975">
    <property type="term" value="P:carbohydrate metabolic process"/>
    <property type="evidence" value="ECO:0007669"/>
    <property type="project" value="InterPro"/>
</dbReference>
<keyword evidence="5 9" id="KW-0378">Hydrolase</keyword>
<protein>
    <recommendedName>
        <fullName evidence="13">Polygalacturonase</fullName>
    </recommendedName>
</protein>
<name>A0A022R8R6_ERYGU</name>
<keyword evidence="4" id="KW-0964">Secreted</keyword>
<dbReference type="EMBL" id="KI630592">
    <property type="protein sequence ID" value="EYU36661.1"/>
    <property type="molecule type" value="Genomic_DNA"/>
</dbReference>
<evidence type="ECO:0000256" key="10">
    <source>
        <dbReference type="SAM" id="SignalP"/>
    </source>
</evidence>
<dbReference type="GO" id="GO:0004650">
    <property type="term" value="F:polygalacturonase activity"/>
    <property type="evidence" value="ECO:0007669"/>
    <property type="project" value="InterPro"/>
</dbReference>
<keyword evidence="7" id="KW-0961">Cell wall biogenesis/degradation</keyword>
<dbReference type="FunFam" id="2.160.20.10:FF:000016">
    <property type="entry name" value="Polygalacturonase 7"/>
    <property type="match status" value="1"/>
</dbReference>
<keyword evidence="12" id="KW-1185">Reference proteome</keyword>
<dbReference type="Pfam" id="PF00295">
    <property type="entry name" value="Glyco_hydro_28"/>
    <property type="match status" value="1"/>
</dbReference>
<evidence type="ECO:0000256" key="7">
    <source>
        <dbReference type="ARBA" id="ARBA00023316"/>
    </source>
</evidence>
<dbReference type="InterPro" id="IPR012334">
    <property type="entry name" value="Pectin_lyas_fold"/>
</dbReference>
<evidence type="ECO:0000256" key="9">
    <source>
        <dbReference type="RuleBase" id="RU361169"/>
    </source>
</evidence>
<feature type="signal peptide" evidence="10">
    <location>
        <begin position="1"/>
        <end position="21"/>
    </location>
</feature>
<reference evidence="11 12" key="1">
    <citation type="journal article" date="2013" name="Proc. Natl. Acad. Sci. U.S.A.">
        <title>Fine-scale variation in meiotic recombination in Mimulus inferred from population shotgun sequencing.</title>
        <authorList>
            <person name="Hellsten U."/>
            <person name="Wright K.M."/>
            <person name="Jenkins J."/>
            <person name="Shu S."/>
            <person name="Yuan Y."/>
            <person name="Wessler S.R."/>
            <person name="Schmutz J."/>
            <person name="Willis J.H."/>
            <person name="Rokhsar D.S."/>
        </authorList>
    </citation>
    <scope>NUCLEOTIDE SEQUENCE [LARGE SCALE GENOMIC DNA]</scope>
    <source>
        <strain evidence="12">cv. DUN x IM62</strain>
    </source>
</reference>
<evidence type="ECO:0000256" key="6">
    <source>
        <dbReference type="ARBA" id="ARBA00023295"/>
    </source>
</evidence>
<evidence type="ECO:0008006" key="13">
    <source>
        <dbReference type="Google" id="ProtNLM"/>
    </source>
</evidence>
<comment type="subcellular location">
    <subcellularLocation>
        <location evidence="1">Secreted</location>
        <location evidence="1">Cell wall</location>
    </subcellularLocation>
</comment>
<comment type="similarity">
    <text evidence="2 9">Belongs to the glycosyl hydrolase 28 family.</text>
</comment>
<evidence type="ECO:0000256" key="3">
    <source>
        <dbReference type="ARBA" id="ARBA00022512"/>
    </source>
</evidence>
<dbReference type="InterPro" id="IPR000743">
    <property type="entry name" value="Glyco_hydro_28"/>
</dbReference>
<dbReference type="eggNOG" id="ENOG502QRN7">
    <property type="taxonomic scope" value="Eukaryota"/>
</dbReference>
<evidence type="ECO:0000256" key="8">
    <source>
        <dbReference type="PROSITE-ProRule" id="PRU10052"/>
    </source>
</evidence>
<accession>A0A022R8R6</accession>
<dbReference type="PROSITE" id="PS00502">
    <property type="entry name" value="POLYGALACTURONASE"/>
    <property type="match status" value="1"/>
</dbReference>
<dbReference type="GO" id="GO:0071555">
    <property type="term" value="P:cell wall organization"/>
    <property type="evidence" value="ECO:0007669"/>
    <property type="project" value="UniProtKB-KW"/>
</dbReference>
<feature type="active site" evidence="8">
    <location>
        <position position="242"/>
    </location>
</feature>
<dbReference type="Proteomes" id="UP000030748">
    <property type="component" value="Unassembled WGS sequence"/>
</dbReference>
<keyword evidence="3" id="KW-0134">Cell wall</keyword>
<proteinExistence type="inferred from homology"/>
<evidence type="ECO:0000256" key="1">
    <source>
        <dbReference type="ARBA" id="ARBA00004191"/>
    </source>
</evidence>
<dbReference type="PhylomeDB" id="A0A022R8R6"/>
<dbReference type="SMART" id="SM00710">
    <property type="entry name" value="PbH1"/>
    <property type="match status" value="4"/>
</dbReference>
<dbReference type="InterPro" id="IPR011050">
    <property type="entry name" value="Pectin_lyase_fold/virulence"/>
</dbReference>
<dbReference type="SUPFAM" id="SSF51126">
    <property type="entry name" value="Pectin lyase-like"/>
    <property type="match status" value="1"/>
</dbReference>
<evidence type="ECO:0000256" key="5">
    <source>
        <dbReference type="ARBA" id="ARBA00022801"/>
    </source>
</evidence>
<dbReference type="STRING" id="4155.A0A022R8R6"/>
<dbReference type="AlphaFoldDB" id="A0A022R8R6"/>
<gene>
    <name evidence="11" type="ORF">MIMGU_mgv1a023860mg</name>
</gene>
<sequence length="394" mass="41918">MGNLTAFILFLYFFSLHQSLAAAAATTYNVLDLGAKPDGATDSTAALSRAWSAACASNKPTTIYVPRGRFLLRNVHFRGPCRNKAITVRIDGTLVAPANFNAIGKSGNWLLFEGADGVSVRGGTLDAQGPALWECKKSRGKDCPSGATTLGMTKSKNMEIIGLTSLNSQMFHIVINGCENVKLQGVRVSASGNSPNTDGIHVQLSTGVTILSTKISTGDDCVSIGPGTKNLWIENVTCGPGHGISIGSLGKDYEEAGVENVTVRSVNFKNTQNGLRIKTWGRPSKGFVRGVVFQHALMTNVQNPIVIDQNYCPNNNNCPGQVSGVKISDVSYEDIQGTSATEVAVKFDCSKANPCERIRLENVKLSYKNRRAEASCSNAAGSVSGLIEPTSCLY</sequence>
<dbReference type="Gene3D" id="2.160.20.10">
    <property type="entry name" value="Single-stranded right-handed beta-helix, Pectin lyase-like"/>
    <property type="match status" value="1"/>
</dbReference>
<evidence type="ECO:0000256" key="4">
    <source>
        <dbReference type="ARBA" id="ARBA00022525"/>
    </source>
</evidence>
<keyword evidence="10" id="KW-0732">Signal</keyword>
<evidence type="ECO:0000313" key="11">
    <source>
        <dbReference type="EMBL" id="EYU36661.1"/>
    </source>
</evidence>
<organism evidence="11 12">
    <name type="scientific">Erythranthe guttata</name>
    <name type="common">Yellow monkey flower</name>
    <name type="synonym">Mimulus guttatus</name>
    <dbReference type="NCBI Taxonomy" id="4155"/>
    <lineage>
        <taxon>Eukaryota</taxon>
        <taxon>Viridiplantae</taxon>
        <taxon>Streptophyta</taxon>
        <taxon>Embryophyta</taxon>
        <taxon>Tracheophyta</taxon>
        <taxon>Spermatophyta</taxon>
        <taxon>Magnoliopsida</taxon>
        <taxon>eudicotyledons</taxon>
        <taxon>Gunneridae</taxon>
        <taxon>Pentapetalae</taxon>
        <taxon>asterids</taxon>
        <taxon>lamiids</taxon>
        <taxon>Lamiales</taxon>
        <taxon>Phrymaceae</taxon>
        <taxon>Erythranthe</taxon>
    </lineage>
</organism>
<dbReference type="InterPro" id="IPR006626">
    <property type="entry name" value="PbH1"/>
</dbReference>
<evidence type="ECO:0000256" key="2">
    <source>
        <dbReference type="ARBA" id="ARBA00008834"/>
    </source>
</evidence>